<dbReference type="PIRSF" id="PIRSF018266">
    <property type="entry name" value="FecR"/>
    <property type="match status" value="1"/>
</dbReference>
<reference evidence="3 4" key="1">
    <citation type="submission" date="2023-08" db="EMBL/GenBank/DDBJ databases">
        <title>Functional and genomic diversity of the sorghum phyllosphere microbiome.</title>
        <authorList>
            <person name="Shade A."/>
        </authorList>
    </citation>
    <scope>NUCLEOTIDE SEQUENCE [LARGE SCALE GENOMIC DNA]</scope>
    <source>
        <strain evidence="3 4">SORGH_AS_0335</strain>
    </source>
</reference>
<evidence type="ECO:0000259" key="1">
    <source>
        <dbReference type="Pfam" id="PF04773"/>
    </source>
</evidence>
<dbReference type="InterPro" id="IPR006860">
    <property type="entry name" value="FecR"/>
</dbReference>
<keyword evidence="3" id="KW-0472">Membrane</keyword>
<protein>
    <submittedName>
        <fullName evidence="3">Transmembrane sensor</fullName>
    </submittedName>
</protein>
<dbReference type="PANTHER" id="PTHR30273">
    <property type="entry name" value="PERIPLASMIC SIGNAL SENSOR AND SIGMA FACTOR ACTIVATOR FECR-RELATED"/>
    <property type="match status" value="1"/>
</dbReference>
<dbReference type="PANTHER" id="PTHR30273:SF2">
    <property type="entry name" value="PROTEIN FECR"/>
    <property type="match status" value="1"/>
</dbReference>
<keyword evidence="3" id="KW-0812">Transmembrane</keyword>
<proteinExistence type="predicted"/>
<organism evidence="3 4">
    <name type="scientific">Paracidovorax wautersii</name>
    <dbReference type="NCBI Taxonomy" id="1177982"/>
    <lineage>
        <taxon>Bacteria</taxon>
        <taxon>Pseudomonadati</taxon>
        <taxon>Pseudomonadota</taxon>
        <taxon>Betaproteobacteria</taxon>
        <taxon>Burkholderiales</taxon>
        <taxon>Comamonadaceae</taxon>
        <taxon>Paracidovorax</taxon>
    </lineage>
</organism>
<feature type="domain" description="FecR protein" evidence="1">
    <location>
        <begin position="120"/>
        <end position="220"/>
    </location>
</feature>
<accession>A0ABU1I928</accession>
<dbReference type="Pfam" id="PF16220">
    <property type="entry name" value="DUF4880"/>
    <property type="match status" value="1"/>
</dbReference>
<gene>
    <name evidence="3" type="ORF">QE399_001420</name>
</gene>
<name>A0ABU1I928_9BURK</name>
<feature type="domain" description="FecR N-terminal" evidence="2">
    <location>
        <begin position="12"/>
        <end position="60"/>
    </location>
</feature>
<dbReference type="Gene3D" id="2.60.120.1440">
    <property type="match status" value="1"/>
</dbReference>
<comment type="caution">
    <text evidence="3">The sequence shown here is derived from an EMBL/GenBank/DDBJ whole genome shotgun (WGS) entry which is preliminary data.</text>
</comment>
<evidence type="ECO:0000313" key="4">
    <source>
        <dbReference type="Proteomes" id="UP001267710"/>
    </source>
</evidence>
<evidence type="ECO:0000313" key="3">
    <source>
        <dbReference type="EMBL" id="MDR6213731.1"/>
    </source>
</evidence>
<sequence length="335" mass="35691">MAPNDISPAIARQAVHWLLELRPEDGSPTAPAAARHARQQWQAWLDADPRHARAWQRIAEVDGQLRDVPASVALQTLVAPGLQRRHAVRLAVLLTAGAGGLLAARQTGLGAQAWQQLAADLSTGTGERRDAQLPDGTRVWLNTASAVDVRYTATERLIVLRAGEILVHSAPDNAPDGATGTARPLRVRTAEGQVRAIGTRFTVRQHGGHTEVAVLQGAVELTPAQGDVPALRLAAGEQGRFSRAATGAAEPAQDGASAWAEGMLVADGMPLDSFLAELSRHRPGVLRCAPDAAALRVSGSYPLADTDRVLAALTLSLPVQIHTRTRWWVTVERRS</sequence>
<keyword evidence="4" id="KW-1185">Reference proteome</keyword>
<dbReference type="EMBL" id="JAVIZX010000001">
    <property type="protein sequence ID" value="MDR6213731.1"/>
    <property type="molecule type" value="Genomic_DNA"/>
</dbReference>
<evidence type="ECO:0000259" key="2">
    <source>
        <dbReference type="Pfam" id="PF16220"/>
    </source>
</evidence>
<dbReference type="InterPro" id="IPR012373">
    <property type="entry name" value="Ferrdict_sens_TM"/>
</dbReference>
<dbReference type="RefSeq" id="WP_309827496.1">
    <property type="nucleotide sequence ID" value="NZ_JAVIZX010000001.1"/>
</dbReference>
<dbReference type="Pfam" id="PF04773">
    <property type="entry name" value="FecR"/>
    <property type="match status" value="1"/>
</dbReference>
<dbReference type="InterPro" id="IPR032623">
    <property type="entry name" value="FecR_N"/>
</dbReference>
<dbReference type="Proteomes" id="UP001267710">
    <property type="component" value="Unassembled WGS sequence"/>
</dbReference>